<comment type="caution">
    <text evidence="5">The sequence shown here is derived from an EMBL/GenBank/DDBJ whole genome shotgun (WGS) entry which is preliminary data.</text>
</comment>
<protein>
    <submittedName>
        <fullName evidence="5">GntR family transcriptional regulator</fullName>
    </submittedName>
</protein>
<organism evidence="5 6">
    <name type="scientific">Neogemmobacter tilapiae</name>
    <dbReference type="NCBI Taxonomy" id="875041"/>
    <lineage>
        <taxon>Bacteria</taxon>
        <taxon>Pseudomonadati</taxon>
        <taxon>Pseudomonadota</taxon>
        <taxon>Alphaproteobacteria</taxon>
        <taxon>Rhodobacterales</taxon>
        <taxon>Paracoccaceae</taxon>
        <taxon>Neogemmobacter</taxon>
    </lineage>
</organism>
<gene>
    <name evidence="5" type="ORF">GCM10007315_20540</name>
</gene>
<dbReference type="InterPro" id="IPR000524">
    <property type="entry name" value="Tscrpt_reg_HTH_GntR"/>
</dbReference>
<keyword evidence="3" id="KW-0804">Transcription</keyword>
<dbReference type="RefSeq" id="WP_189411560.1">
    <property type="nucleotide sequence ID" value="NZ_BMYJ01000005.1"/>
</dbReference>
<dbReference type="Gene3D" id="1.10.10.10">
    <property type="entry name" value="Winged helix-like DNA-binding domain superfamily/Winged helix DNA-binding domain"/>
    <property type="match status" value="1"/>
</dbReference>
<dbReference type="InterPro" id="IPR036388">
    <property type="entry name" value="WH-like_DNA-bd_sf"/>
</dbReference>
<reference evidence="5" key="1">
    <citation type="journal article" date="2014" name="Int. J. Syst. Evol. Microbiol.">
        <title>Complete genome sequence of Corynebacterium casei LMG S-19264T (=DSM 44701T), isolated from a smear-ripened cheese.</title>
        <authorList>
            <consortium name="US DOE Joint Genome Institute (JGI-PGF)"/>
            <person name="Walter F."/>
            <person name="Albersmeier A."/>
            <person name="Kalinowski J."/>
            <person name="Ruckert C."/>
        </authorList>
    </citation>
    <scope>NUCLEOTIDE SEQUENCE</scope>
    <source>
        <strain evidence="5">KCTC 23310</strain>
    </source>
</reference>
<dbReference type="InterPro" id="IPR008920">
    <property type="entry name" value="TF_FadR/GntR_C"/>
</dbReference>
<keyword evidence="6" id="KW-1185">Reference proteome</keyword>
<evidence type="ECO:0000259" key="4">
    <source>
        <dbReference type="PROSITE" id="PS50949"/>
    </source>
</evidence>
<proteinExistence type="predicted"/>
<dbReference type="PANTHER" id="PTHR43537:SF51">
    <property type="entry name" value="HTH-TYPE TRANSCRIPTIONAL REGULATOR LGOR-RELATED"/>
    <property type="match status" value="1"/>
</dbReference>
<dbReference type="SUPFAM" id="SSF48008">
    <property type="entry name" value="GntR ligand-binding domain-like"/>
    <property type="match status" value="1"/>
</dbReference>
<name>A0A918WLP5_9RHOB</name>
<feature type="domain" description="HTH gntR-type" evidence="4">
    <location>
        <begin position="16"/>
        <end position="83"/>
    </location>
</feature>
<dbReference type="InterPro" id="IPR011711">
    <property type="entry name" value="GntR_C"/>
</dbReference>
<evidence type="ECO:0000256" key="3">
    <source>
        <dbReference type="ARBA" id="ARBA00023163"/>
    </source>
</evidence>
<dbReference type="GO" id="GO:0003700">
    <property type="term" value="F:DNA-binding transcription factor activity"/>
    <property type="evidence" value="ECO:0007669"/>
    <property type="project" value="InterPro"/>
</dbReference>
<dbReference type="Proteomes" id="UP000638981">
    <property type="component" value="Unassembled WGS sequence"/>
</dbReference>
<evidence type="ECO:0000313" key="5">
    <source>
        <dbReference type="EMBL" id="GHC57014.1"/>
    </source>
</evidence>
<dbReference type="PANTHER" id="PTHR43537">
    <property type="entry name" value="TRANSCRIPTIONAL REGULATOR, GNTR FAMILY"/>
    <property type="match status" value="1"/>
</dbReference>
<dbReference type="SMART" id="SM00345">
    <property type="entry name" value="HTH_GNTR"/>
    <property type="match status" value="1"/>
</dbReference>
<dbReference type="SMART" id="SM00895">
    <property type="entry name" value="FCD"/>
    <property type="match status" value="1"/>
</dbReference>
<accession>A0A918WLP5</accession>
<dbReference type="PROSITE" id="PS50949">
    <property type="entry name" value="HTH_GNTR"/>
    <property type="match status" value="1"/>
</dbReference>
<dbReference type="Pfam" id="PF00392">
    <property type="entry name" value="GntR"/>
    <property type="match status" value="1"/>
</dbReference>
<keyword evidence="2" id="KW-0238">DNA-binding</keyword>
<evidence type="ECO:0000256" key="2">
    <source>
        <dbReference type="ARBA" id="ARBA00023125"/>
    </source>
</evidence>
<dbReference type="SUPFAM" id="SSF46785">
    <property type="entry name" value="Winged helix' DNA-binding domain"/>
    <property type="match status" value="1"/>
</dbReference>
<evidence type="ECO:0000313" key="6">
    <source>
        <dbReference type="Proteomes" id="UP000638981"/>
    </source>
</evidence>
<sequence>MSEPAILRTLEPIQRPSVADSVFDELHRQILALDLPPGAKMSEADVANALGVSRQPVRDAFYRLSKLGFLTIRPQRATTVSYLSEAAVMQARFIRAAIEAETVRVACDKLRAGDFEALDALIEDQRRAVEAKEPLLFHRLDDQFHREICERSGNGFAWEAIRENKAHMDRVRFLSLSFASNDAFGDHVKLLEAIRARDPETAMGVIRHHLGRIKQQIRRIRTEHEAFFEGDELVD</sequence>
<dbReference type="Gene3D" id="1.20.120.530">
    <property type="entry name" value="GntR ligand-binding domain-like"/>
    <property type="match status" value="1"/>
</dbReference>
<keyword evidence="1" id="KW-0805">Transcription regulation</keyword>
<reference evidence="5" key="2">
    <citation type="submission" date="2020-09" db="EMBL/GenBank/DDBJ databases">
        <authorList>
            <person name="Sun Q."/>
            <person name="Kim S."/>
        </authorList>
    </citation>
    <scope>NUCLEOTIDE SEQUENCE</scope>
    <source>
        <strain evidence="5">KCTC 23310</strain>
    </source>
</reference>
<dbReference type="EMBL" id="BMYJ01000005">
    <property type="protein sequence ID" value="GHC57014.1"/>
    <property type="molecule type" value="Genomic_DNA"/>
</dbReference>
<evidence type="ECO:0000256" key="1">
    <source>
        <dbReference type="ARBA" id="ARBA00023015"/>
    </source>
</evidence>
<dbReference type="AlphaFoldDB" id="A0A918WLP5"/>
<dbReference type="InterPro" id="IPR036390">
    <property type="entry name" value="WH_DNA-bd_sf"/>
</dbReference>
<dbReference type="Pfam" id="PF07729">
    <property type="entry name" value="FCD"/>
    <property type="match status" value="1"/>
</dbReference>
<dbReference type="GO" id="GO:0003677">
    <property type="term" value="F:DNA binding"/>
    <property type="evidence" value="ECO:0007669"/>
    <property type="project" value="UniProtKB-KW"/>
</dbReference>